<evidence type="ECO:0000313" key="2">
    <source>
        <dbReference type="Proteomes" id="UP000186609"/>
    </source>
</evidence>
<dbReference type="STRING" id="1842727.RD110_25035"/>
<dbReference type="OrthoDB" id="8855897at2"/>
<gene>
    <name evidence="1" type="ORF">RD110_25035</name>
</gene>
<keyword evidence="2" id="KW-1185">Reference proteome</keyword>
<accession>A0A1P8K222</accession>
<dbReference type="EMBL" id="CP019236">
    <property type="protein sequence ID" value="APW40064.1"/>
    <property type="molecule type" value="Genomic_DNA"/>
</dbReference>
<organism evidence="1 2">
    <name type="scientific">Rhodoferax koreensis</name>
    <dbReference type="NCBI Taxonomy" id="1842727"/>
    <lineage>
        <taxon>Bacteria</taxon>
        <taxon>Pseudomonadati</taxon>
        <taxon>Pseudomonadota</taxon>
        <taxon>Betaproteobacteria</taxon>
        <taxon>Burkholderiales</taxon>
        <taxon>Comamonadaceae</taxon>
        <taxon>Rhodoferax</taxon>
    </lineage>
</organism>
<name>A0A1P8K222_9BURK</name>
<proteinExistence type="predicted"/>
<reference evidence="1 2" key="1">
    <citation type="submission" date="2017-01" db="EMBL/GenBank/DDBJ databases">
        <authorList>
            <person name="Mah S.A."/>
            <person name="Swanson W.J."/>
            <person name="Moy G.W."/>
            <person name="Vacquier V.D."/>
        </authorList>
    </citation>
    <scope>NUCLEOTIDE SEQUENCE [LARGE SCALE GENOMIC DNA]</scope>
    <source>
        <strain evidence="1 2">DCY110</strain>
    </source>
</reference>
<dbReference type="RefSeq" id="WP_076203266.1">
    <property type="nucleotide sequence ID" value="NZ_CP019236.1"/>
</dbReference>
<dbReference type="AlphaFoldDB" id="A0A1P8K222"/>
<protein>
    <recommendedName>
        <fullName evidence="3">Hemagglutinin</fullName>
    </recommendedName>
</protein>
<evidence type="ECO:0008006" key="3">
    <source>
        <dbReference type="Google" id="ProtNLM"/>
    </source>
</evidence>
<evidence type="ECO:0000313" key="1">
    <source>
        <dbReference type="EMBL" id="APW40064.1"/>
    </source>
</evidence>
<dbReference type="Proteomes" id="UP000186609">
    <property type="component" value="Chromosome"/>
</dbReference>
<dbReference type="KEGG" id="rhy:RD110_25035"/>
<sequence length="104" mass="11249">MPQSDLRQAYEAAVAALGDEVAAMLADGASEEQAARLAVARRNLLKQQWRDHTPPEVLARIEARSLAQYGHVLGPTVEQLRAAGKSWREILRSAAKPGGGPGHW</sequence>